<evidence type="ECO:0000313" key="2">
    <source>
        <dbReference type="EMBL" id="MBY8916761.1"/>
    </source>
</evidence>
<protein>
    <submittedName>
        <fullName evidence="2">Uncharacterized protein</fullName>
    </submittedName>
</protein>
<dbReference type="RefSeq" id="WP_223004920.1">
    <property type="nucleotide sequence ID" value="NZ_JAHSQO010000003.1"/>
</dbReference>
<name>A0ABS7R9R4_9HYPH</name>
<dbReference type="Proteomes" id="UP000777661">
    <property type="component" value="Unassembled WGS sequence"/>
</dbReference>
<sequence>MALDPLKRTALIFAVFNLVGISILAWLLKSVFDALYTTAPQWLGITLSFIFVITVIGVNVWLSRRAYRIDSGSILTRLMIAWTLISAVSAVVFSALDPWNILKSLAVVVGA</sequence>
<keyword evidence="3" id="KW-1185">Reference proteome</keyword>
<comment type="caution">
    <text evidence="2">The sequence shown here is derived from an EMBL/GenBank/DDBJ whole genome shotgun (WGS) entry which is preliminary data.</text>
</comment>
<keyword evidence="1" id="KW-0812">Transmembrane</keyword>
<feature type="transmembrane region" description="Helical" evidence="1">
    <location>
        <begin position="40"/>
        <end position="62"/>
    </location>
</feature>
<reference evidence="2 3" key="1">
    <citation type="submission" date="2021-06" db="EMBL/GenBank/DDBJ databases">
        <title>Nitratireductor porphyridii sp. nov., isolated from a small marine red alga, Porphyridium purpureum in South Korea.</title>
        <authorList>
            <person name="Kim K.H."/>
            <person name="Kristyanto S."/>
            <person name="Jeon C.O."/>
        </authorList>
    </citation>
    <scope>NUCLEOTIDE SEQUENCE [LARGE SCALE GENOMIC DNA]</scope>
    <source>
        <strain evidence="2 3">R6</strain>
    </source>
</reference>
<feature type="transmembrane region" description="Helical" evidence="1">
    <location>
        <begin position="9"/>
        <end position="28"/>
    </location>
</feature>
<dbReference type="EMBL" id="JAHSQO010000003">
    <property type="protein sequence ID" value="MBY8916761.1"/>
    <property type="molecule type" value="Genomic_DNA"/>
</dbReference>
<gene>
    <name evidence="2" type="ORF">KVG22_09190</name>
</gene>
<evidence type="ECO:0000256" key="1">
    <source>
        <dbReference type="SAM" id="Phobius"/>
    </source>
</evidence>
<keyword evidence="1" id="KW-1133">Transmembrane helix</keyword>
<evidence type="ECO:0000313" key="3">
    <source>
        <dbReference type="Proteomes" id="UP000777661"/>
    </source>
</evidence>
<organism evidence="2 3">
    <name type="scientific">Nitratireductor rhodophyticola</name>
    <dbReference type="NCBI Taxonomy" id="2854036"/>
    <lineage>
        <taxon>Bacteria</taxon>
        <taxon>Pseudomonadati</taxon>
        <taxon>Pseudomonadota</taxon>
        <taxon>Alphaproteobacteria</taxon>
        <taxon>Hyphomicrobiales</taxon>
        <taxon>Phyllobacteriaceae</taxon>
        <taxon>Nitratireductor</taxon>
    </lineage>
</organism>
<feature type="transmembrane region" description="Helical" evidence="1">
    <location>
        <begin position="74"/>
        <end position="96"/>
    </location>
</feature>
<proteinExistence type="predicted"/>
<accession>A0ABS7R9R4</accession>
<keyword evidence="1" id="KW-0472">Membrane</keyword>